<dbReference type="SUPFAM" id="SSF48264">
    <property type="entry name" value="Cytochrome P450"/>
    <property type="match status" value="1"/>
</dbReference>
<dbReference type="Gene3D" id="1.10.630.10">
    <property type="entry name" value="Cytochrome P450"/>
    <property type="match status" value="1"/>
</dbReference>
<dbReference type="GO" id="GO:0030246">
    <property type="term" value="F:carbohydrate binding"/>
    <property type="evidence" value="ECO:0007669"/>
    <property type="project" value="InterPro"/>
</dbReference>
<dbReference type="InterPro" id="IPR036396">
    <property type="entry name" value="Cyt_P450_sf"/>
</dbReference>
<dbReference type="InterPro" id="IPR002401">
    <property type="entry name" value="Cyt_P450_E_grp-I"/>
</dbReference>
<evidence type="ECO:0000256" key="1">
    <source>
        <dbReference type="ARBA" id="ARBA00001971"/>
    </source>
</evidence>
<dbReference type="Gene3D" id="2.70.98.10">
    <property type="match status" value="1"/>
</dbReference>
<dbReference type="GO" id="GO:0016705">
    <property type="term" value="F:oxidoreductase activity, acting on paired donors, with incorporation or reduction of molecular oxygen"/>
    <property type="evidence" value="ECO:0007669"/>
    <property type="project" value="InterPro"/>
</dbReference>
<dbReference type="InterPro" id="IPR014718">
    <property type="entry name" value="GH-type_carb-bd"/>
</dbReference>
<name>A0A9P7GV97_9HYPO</name>
<keyword evidence="3 5" id="KW-0479">Metal-binding</keyword>
<dbReference type="GO" id="GO:0005506">
    <property type="term" value="F:iron ion binding"/>
    <property type="evidence" value="ECO:0007669"/>
    <property type="project" value="InterPro"/>
</dbReference>
<organism evidence="6 7">
    <name type="scientific">Fusarium avenaceum</name>
    <dbReference type="NCBI Taxonomy" id="40199"/>
    <lineage>
        <taxon>Eukaryota</taxon>
        <taxon>Fungi</taxon>
        <taxon>Dikarya</taxon>
        <taxon>Ascomycota</taxon>
        <taxon>Pezizomycotina</taxon>
        <taxon>Sordariomycetes</taxon>
        <taxon>Hypocreomycetidae</taxon>
        <taxon>Hypocreales</taxon>
        <taxon>Nectriaceae</taxon>
        <taxon>Fusarium</taxon>
        <taxon>Fusarium tricinctum species complex</taxon>
    </lineage>
</organism>
<comment type="cofactor">
    <cofactor evidence="1 5">
        <name>heme</name>
        <dbReference type="ChEBI" id="CHEBI:30413"/>
    </cofactor>
</comment>
<dbReference type="GO" id="GO:0016853">
    <property type="term" value="F:isomerase activity"/>
    <property type="evidence" value="ECO:0007669"/>
    <property type="project" value="InterPro"/>
</dbReference>
<dbReference type="CDD" id="cd11069">
    <property type="entry name" value="CYP_FUM15-like"/>
    <property type="match status" value="1"/>
</dbReference>
<keyword evidence="4 5" id="KW-0408">Iron</keyword>
<dbReference type="Proteomes" id="UP000782241">
    <property type="component" value="Unassembled WGS sequence"/>
</dbReference>
<dbReference type="GO" id="GO:0020037">
    <property type="term" value="F:heme binding"/>
    <property type="evidence" value="ECO:0007669"/>
    <property type="project" value="InterPro"/>
</dbReference>
<dbReference type="GO" id="GO:0005975">
    <property type="term" value="P:carbohydrate metabolic process"/>
    <property type="evidence" value="ECO:0007669"/>
    <property type="project" value="InterPro"/>
</dbReference>
<evidence type="ECO:0000256" key="2">
    <source>
        <dbReference type="ARBA" id="ARBA00022617"/>
    </source>
</evidence>
<evidence type="ECO:0008006" key="8">
    <source>
        <dbReference type="Google" id="ProtNLM"/>
    </source>
</evidence>
<evidence type="ECO:0000256" key="4">
    <source>
        <dbReference type="ARBA" id="ARBA00023004"/>
    </source>
</evidence>
<keyword evidence="7" id="KW-1185">Reference proteome</keyword>
<dbReference type="PRINTS" id="PR00385">
    <property type="entry name" value="P450"/>
</dbReference>
<dbReference type="InterPro" id="IPR008183">
    <property type="entry name" value="Aldose_1/G6P_1-epimerase"/>
</dbReference>
<proteinExistence type="predicted"/>
<evidence type="ECO:0000313" key="7">
    <source>
        <dbReference type="Proteomes" id="UP000782241"/>
    </source>
</evidence>
<dbReference type="Pfam" id="PF01263">
    <property type="entry name" value="Aldose_epim"/>
    <property type="match status" value="1"/>
</dbReference>
<dbReference type="InterPro" id="IPR050121">
    <property type="entry name" value="Cytochrome_P450_monoxygenase"/>
</dbReference>
<dbReference type="SUPFAM" id="SSF74650">
    <property type="entry name" value="Galactose mutarotase-like"/>
    <property type="match status" value="1"/>
</dbReference>
<evidence type="ECO:0000313" key="6">
    <source>
        <dbReference type="EMBL" id="KAG5655083.1"/>
    </source>
</evidence>
<evidence type="ECO:0000256" key="5">
    <source>
        <dbReference type="PIRSR" id="PIRSR602401-1"/>
    </source>
</evidence>
<dbReference type="PROSITE" id="PS00086">
    <property type="entry name" value="CYTOCHROME_P450"/>
    <property type="match status" value="1"/>
</dbReference>
<dbReference type="InterPro" id="IPR011013">
    <property type="entry name" value="Gal_mutarotase_sf_dom"/>
</dbReference>
<sequence>MGIEILFFPAWLLYWTIIYPKYLTPFRHLPTPAGRTILSGNENGLFTEHAWDVARRVSQTVPNNGLIRYYVALSNERILVTTTRALSDVLSHNSNDFGKSNLSKFAIKRFTGNGLGFLEGNEHKVQRKNLMPAFTKKHVKELTPIFWDKAIEMVKGIEAEIGSNKASSESGTEIVKLHDWGTRATLDIIGTAGFGYEFGTLHNPDNEIGQQYKKMFLEPSTAFNWLELLGNYIDFRLLLTLPVKKNRELTAGSNFMREIAKKVIQERREKLFGKPLPQAGKMEDVKKDIITTALASDCFSEDQLVDHIMTFLVAGHESTATAFEWTMYELGRRPDMQQRVREEVRTHLPSPNAKVEALSLDSLPYLKAVCSEVLRYHPFVPFATRIAEKDTWVADQFIPKGTIVAYAAHISNHDSELWGPAADVFDPERWMEPGKENSGGANSNYAMLTFSAGPKSCIGEVWTRAELACLVAVMVGAFDIEVVEGKQADGTVYPTAALKIGKTMKLRDGVYARLRRLENCRIATLSISAVAAIRSAWTRGSPFAAATALYPTTEEGKYIIQAEGIRMAFTNYGGAVTNLWLNNSRGEEVDVILGLDQARDYEDYPGNPYLNGAIGRYAGFMRGGSFDMDGQTYQVATNAHNGSSTFNGGDRGWGRSILDIGSHTENSITFVLFDRSWNGFPGTAASCLTHTVTPYEWRIAFGVTPTKKPGPINMSQQAFFNLDGFKSKNLTGVEPDRDNTVRDHKLHLPLSGLRFATDASGLSTGDILGNRKGCEHDFWSASRRIGDVLKDPFVDVCHRRQKQQYGDHNLGEAYDTIFHLGRSQPWNKEDVPAAVLFSPQSGISMKLYTDQEALHVHTWNQDEGPMKLKKTQGEGIVPQHGAISFEMQDWPDGLNHPEWRREGKTIWGMDGLYTAFSSYRFSVDKEEP</sequence>
<comment type="caution">
    <text evidence="6">The sequence shown here is derived from an EMBL/GenBank/DDBJ whole genome shotgun (WGS) entry which is preliminary data.</text>
</comment>
<dbReference type="InterPro" id="IPR017972">
    <property type="entry name" value="Cyt_P450_CS"/>
</dbReference>
<dbReference type="PRINTS" id="PR00463">
    <property type="entry name" value="EP450I"/>
</dbReference>
<dbReference type="PANTHER" id="PTHR24305">
    <property type="entry name" value="CYTOCHROME P450"/>
    <property type="match status" value="1"/>
</dbReference>
<feature type="binding site" description="axial binding residue" evidence="5">
    <location>
        <position position="457"/>
    </location>
    <ligand>
        <name>heme</name>
        <dbReference type="ChEBI" id="CHEBI:30413"/>
    </ligand>
    <ligandPart>
        <name>Fe</name>
        <dbReference type="ChEBI" id="CHEBI:18248"/>
    </ligandPart>
</feature>
<dbReference type="AlphaFoldDB" id="A0A9P7GV97"/>
<dbReference type="GO" id="GO:0004497">
    <property type="term" value="F:monooxygenase activity"/>
    <property type="evidence" value="ECO:0007669"/>
    <property type="project" value="InterPro"/>
</dbReference>
<gene>
    <name evidence="6" type="ORF">KAF25_000206</name>
</gene>
<dbReference type="EMBL" id="JAGPUO010000036">
    <property type="protein sequence ID" value="KAG5655083.1"/>
    <property type="molecule type" value="Genomic_DNA"/>
</dbReference>
<reference evidence="6" key="1">
    <citation type="submission" date="2021-04" db="EMBL/GenBank/DDBJ databases">
        <title>Draft genome of Fusarium avenaceum strain F156N33, isolated from an atmospheric sample in Virginia.</title>
        <authorList>
            <person name="Yang S."/>
            <person name="Vinatzer B.A."/>
            <person name="Coleman J."/>
        </authorList>
    </citation>
    <scope>NUCLEOTIDE SEQUENCE</scope>
    <source>
        <strain evidence="6">F156N33</strain>
    </source>
</reference>
<dbReference type="PANTHER" id="PTHR24305:SF227">
    <property type="entry name" value="P450, PUTATIVE (EUROFUNG)-RELATED"/>
    <property type="match status" value="1"/>
</dbReference>
<dbReference type="InterPro" id="IPR001128">
    <property type="entry name" value="Cyt_P450"/>
</dbReference>
<accession>A0A9P7GV97</accession>
<keyword evidence="2 5" id="KW-0349">Heme</keyword>
<protein>
    <recommendedName>
        <fullName evidence="8">Cytochrome P450</fullName>
    </recommendedName>
</protein>
<evidence type="ECO:0000256" key="3">
    <source>
        <dbReference type="ARBA" id="ARBA00022723"/>
    </source>
</evidence>
<dbReference type="Pfam" id="PF00067">
    <property type="entry name" value="p450"/>
    <property type="match status" value="1"/>
</dbReference>